<organism evidence="2 3">
    <name type="scientific">Paenibacillus rhizosphaerae</name>
    <dbReference type="NCBI Taxonomy" id="297318"/>
    <lineage>
        <taxon>Bacteria</taxon>
        <taxon>Bacillati</taxon>
        <taxon>Bacillota</taxon>
        <taxon>Bacilli</taxon>
        <taxon>Bacillales</taxon>
        <taxon>Paenibacillaceae</taxon>
        <taxon>Paenibacillus</taxon>
    </lineage>
</organism>
<gene>
    <name evidence="2" type="ORF">BK138_05315</name>
</gene>
<dbReference type="RefSeq" id="WP_076166942.1">
    <property type="nucleotide sequence ID" value="NZ_MRTP01000001.1"/>
</dbReference>
<dbReference type="Proteomes" id="UP000187172">
    <property type="component" value="Unassembled WGS sequence"/>
</dbReference>
<dbReference type="SUPFAM" id="SSF53474">
    <property type="entry name" value="alpha/beta-Hydrolases"/>
    <property type="match status" value="1"/>
</dbReference>
<dbReference type="Pfam" id="PF00561">
    <property type="entry name" value="Abhydrolase_1"/>
    <property type="match status" value="1"/>
</dbReference>
<dbReference type="InterPro" id="IPR000073">
    <property type="entry name" value="AB_hydrolase_1"/>
</dbReference>
<dbReference type="InterPro" id="IPR050266">
    <property type="entry name" value="AB_hydrolase_sf"/>
</dbReference>
<dbReference type="STRING" id="297318.BK138_05315"/>
<proteinExistence type="predicted"/>
<dbReference type="Gene3D" id="3.40.50.1820">
    <property type="entry name" value="alpha/beta hydrolase"/>
    <property type="match status" value="1"/>
</dbReference>
<evidence type="ECO:0000313" key="3">
    <source>
        <dbReference type="Proteomes" id="UP000187172"/>
    </source>
</evidence>
<feature type="domain" description="AB hydrolase-1" evidence="1">
    <location>
        <begin position="19"/>
        <end position="250"/>
    </location>
</feature>
<dbReference type="EMBL" id="MRTP01000001">
    <property type="protein sequence ID" value="OMF57993.1"/>
    <property type="molecule type" value="Genomic_DNA"/>
</dbReference>
<dbReference type="PANTHER" id="PTHR43798">
    <property type="entry name" value="MONOACYLGLYCEROL LIPASE"/>
    <property type="match status" value="1"/>
</dbReference>
<dbReference type="InterPro" id="IPR029058">
    <property type="entry name" value="AB_hydrolase_fold"/>
</dbReference>
<dbReference type="PANTHER" id="PTHR43798:SF6">
    <property type="entry name" value="HYDROLASE, PUTATIVE (AFU_ORTHOLOGUE AFUA_4G13070)-RELATED"/>
    <property type="match status" value="1"/>
</dbReference>
<protein>
    <recommendedName>
        <fullName evidence="1">AB hydrolase-1 domain-containing protein</fullName>
    </recommendedName>
</protein>
<name>A0A1R1F1L2_9BACL</name>
<dbReference type="PRINTS" id="PR00111">
    <property type="entry name" value="ABHYDROLASE"/>
</dbReference>
<keyword evidence="3" id="KW-1185">Reference proteome</keyword>
<reference evidence="2 3" key="1">
    <citation type="submission" date="2016-11" db="EMBL/GenBank/DDBJ databases">
        <title>Paenibacillus species isolates.</title>
        <authorList>
            <person name="Beno S.M."/>
        </authorList>
    </citation>
    <scope>NUCLEOTIDE SEQUENCE [LARGE SCALE GENOMIC DNA]</scope>
    <source>
        <strain evidence="2 3">FSL R5-0378</strain>
    </source>
</reference>
<accession>A0A1R1F1L2</accession>
<sequence>MKCELKHTTIHYEIHGNGKPVLLLHGFSCDHHLMTGCMEPVFKSQSGWKRIYPDLPGMGDSTVTDGIQSTDDMLEALDEFVGEILGDEPFILAGESYGGYLSRGLLKKRQHQIEGLLLICPTAGQAKHDAPAFQLIARDEEFMSQLNHPDTGEFSGMHTVQDEYNWSRFEREIVTGLKKANRPFLERLRQRYDFSPEMEQLDTPYVKPVLILAGRQDHIVGYRNQWAFANEYPRASFVMLDRAGHNLQIEQSRLFRVLVEEWLDRVTEEQEAKHSQAKESVTRMRSI</sequence>
<evidence type="ECO:0000313" key="2">
    <source>
        <dbReference type="EMBL" id="OMF57993.1"/>
    </source>
</evidence>
<comment type="caution">
    <text evidence="2">The sequence shown here is derived from an EMBL/GenBank/DDBJ whole genome shotgun (WGS) entry which is preliminary data.</text>
</comment>
<dbReference type="AlphaFoldDB" id="A0A1R1F1L2"/>
<evidence type="ECO:0000259" key="1">
    <source>
        <dbReference type="Pfam" id="PF00561"/>
    </source>
</evidence>